<keyword evidence="2" id="KW-1185">Reference proteome</keyword>
<proteinExistence type="predicted"/>
<comment type="caution">
    <text evidence="1">The sequence shown here is derived from an EMBL/GenBank/DDBJ whole genome shotgun (WGS) entry which is preliminary data.</text>
</comment>
<organism evidence="1 2">
    <name type="scientific">Phytobacter ursingii</name>
    <dbReference type="NCBI Taxonomy" id="1972431"/>
    <lineage>
        <taxon>Bacteria</taxon>
        <taxon>Pseudomonadati</taxon>
        <taxon>Pseudomonadota</taxon>
        <taxon>Gammaproteobacteria</taxon>
        <taxon>Enterobacterales</taxon>
        <taxon>Enterobacteriaceae</taxon>
        <taxon>Phytobacter</taxon>
    </lineage>
</organism>
<evidence type="ECO:0000313" key="1">
    <source>
        <dbReference type="EMBL" id="MDV2861757.1"/>
    </source>
</evidence>
<reference evidence="1 2" key="1">
    <citation type="submission" date="2023-10" db="EMBL/GenBank/DDBJ databases">
        <title>Phytobacter spp. The emergence of a new genus of hospital-origin enterobacteria encoding carbapenemases in Argentina.</title>
        <authorList>
            <person name="Vay C."/>
            <person name="Almuzara M."/>
            <person name="Traglia G.M."/>
            <person name="Campos J."/>
        </authorList>
    </citation>
    <scope>NUCLEOTIDE SEQUENCE [LARGE SCALE GENOMIC DNA]</scope>
    <source>
        <strain evidence="1 2">CVMA36</strain>
    </source>
</reference>
<accession>A0AB35RKN9</accession>
<gene>
    <name evidence="1" type="ORF">R0H02_04660</name>
</gene>
<dbReference type="Gene3D" id="2.60.40.2970">
    <property type="match status" value="1"/>
</dbReference>
<dbReference type="AlphaFoldDB" id="A0AB35RKN9"/>
<protein>
    <submittedName>
        <fullName evidence="1">Uncharacterized protein</fullName>
    </submittedName>
</protein>
<evidence type="ECO:0000313" key="2">
    <source>
        <dbReference type="Proteomes" id="UP001286589"/>
    </source>
</evidence>
<dbReference type="EMBL" id="JAWJAC010000003">
    <property type="protein sequence ID" value="MDV2861757.1"/>
    <property type="molecule type" value="Genomic_DNA"/>
</dbReference>
<name>A0AB35RKN9_9ENTR</name>
<sequence>MEHYLKVRKYAYGSLIWNGVKHSKPEVYSLMELNEYIPSDTNIFDIGSRYVVGQSKNKSTLDTYNINMNLTVSITENNVIAKVNFVNNSGQSFFLYKKELPIFNGKICEDRFLIITDDIQLNYLGGWCDFGSNFNQLDWVEVTHGSEYSYAIFLNQFYEFLPELKRYSIGSLEQTLINHDWMIRRHTTELMFSILDFHLNCDYKEQIDYLSSINNANICKRKNISDYLSDMGFYERASLVSIRTNEFLIDIDGREIKSFYSK</sequence>
<dbReference type="Proteomes" id="UP001286589">
    <property type="component" value="Unassembled WGS sequence"/>
</dbReference>